<evidence type="ECO:0000313" key="3">
    <source>
        <dbReference type="EMBL" id="SUD67089.1"/>
    </source>
</evidence>
<evidence type="ECO:0000256" key="1">
    <source>
        <dbReference type="SAM" id="MobiDB-lite"/>
    </source>
</evidence>
<organism evidence="3 4">
    <name type="scientific">Pseudomonas putida</name>
    <name type="common">Arthrobacter siderocapsulatus</name>
    <dbReference type="NCBI Taxonomy" id="303"/>
    <lineage>
        <taxon>Bacteria</taxon>
        <taxon>Pseudomonadati</taxon>
        <taxon>Pseudomonadota</taxon>
        <taxon>Gammaproteobacteria</taxon>
        <taxon>Pseudomonadales</taxon>
        <taxon>Pseudomonadaceae</taxon>
        <taxon>Pseudomonas</taxon>
    </lineage>
</organism>
<keyword evidence="3" id="KW-0489">Methyltransferase</keyword>
<dbReference type="InterPro" id="IPR009468">
    <property type="entry name" value="DUF1090"/>
</dbReference>
<feature type="signal peptide" evidence="2">
    <location>
        <begin position="1"/>
        <end position="22"/>
    </location>
</feature>
<sequence>MKVVSSVVMLAVLGLSASAAQAAQPTPGLTGCAAKRSAIENQLQYARAHNNSGEIRGLEKALQENTEHCTDAGLKEEREQKVREAEAEVQEREADLKQAQAKGEASKIAKREKKLAESKAELEDAKAELTK</sequence>
<accession>A0A379KHP8</accession>
<dbReference type="Proteomes" id="UP000254602">
    <property type="component" value="Unassembled WGS sequence"/>
</dbReference>
<evidence type="ECO:0000313" key="4">
    <source>
        <dbReference type="Proteomes" id="UP000254602"/>
    </source>
</evidence>
<protein>
    <submittedName>
        <fullName evidence="3">Protein YqjC</fullName>
        <ecNumber evidence="3">2.1.1.-</ecNumber>
    </submittedName>
</protein>
<feature type="compositionally biased region" description="Basic and acidic residues" evidence="1">
    <location>
        <begin position="104"/>
        <end position="131"/>
    </location>
</feature>
<dbReference type="EC" id="2.1.1.-" evidence="3"/>
<dbReference type="Pfam" id="PF06476">
    <property type="entry name" value="DUF1090"/>
    <property type="match status" value="1"/>
</dbReference>
<gene>
    <name evidence="3" type="primary">yqjC_1</name>
    <name evidence="3" type="ORF">NCTC7914_01156</name>
</gene>
<dbReference type="GO" id="GO:0032259">
    <property type="term" value="P:methylation"/>
    <property type="evidence" value="ECO:0007669"/>
    <property type="project" value="UniProtKB-KW"/>
</dbReference>
<proteinExistence type="predicted"/>
<dbReference type="PROSITE" id="PS51257">
    <property type="entry name" value="PROKAR_LIPOPROTEIN"/>
    <property type="match status" value="1"/>
</dbReference>
<feature type="compositionally biased region" description="Basic and acidic residues" evidence="1">
    <location>
        <begin position="70"/>
        <end position="96"/>
    </location>
</feature>
<dbReference type="AlphaFoldDB" id="A0A379KHP8"/>
<dbReference type="EMBL" id="UGUY01000001">
    <property type="protein sequence ID" value="SUD67089.1"/>
    <property type="molecule type" value="Genomic_DNA"/>
</dbReference>
<evidence type="ECO:0000256" key="2">
    <source>
        <dbReference type="SAM" id="SignalP"/>
    </source>
</evidence>
<dbReference type="RefSeq" id="WP_039601823.1">
    <property type="nucleotide sequence ID" value="NZ_JABTYF010000001.1"/>
</dbReference>
<reference evidence="3 4" key="1">
    <citation type="submission" date="2018-06" db="EMBL/GenBank/DDBJ databases">
        <authorList>
            <consortium name="Pathogen Informatics"/>
            <person name="Doyle S."/>
        </authorList>
    </citation>
    <scope>NUCLEOTIDE SEQUENCE [LARGE SCALE GENOMIC DNA]</scope>
    <source>
        <strain evidence="3 4">NCTC7914</strain>
    </source>
</reference>
<feature type="region of interest" description="Disordered" evidence="1">
    <location>
        <begin position="70"/>
        <end position="131"/>
    </location>
</feature>
<name>A0A379KHP8_PSEPU</name>
<dbReference type="GO" id="GO:0008168">
    <property type="term" value="F:methyltransferase activity"/>
    <property type="evidence" value="ECO:0007669"/>
    <property type="project" value="UniProtKB-KW"/>
</dbReference>
<keyword evidence="3" id="KW-0808">Transferase</keyword>
<feature type="chain" id="PRO_5016847210" evidence="2">
    <location>
        <begin position="23"/>
        <end position="131"/>
    </location>
</feature>
<keyword evidence="2" id="KW-0732">Signal</keyword>